<dbReference type="GeneID" id="17350432"/>
<dbReference type="GO" id="GO:0019888">
    <property type="term" value="F:protein phosphatase regulator activity"/>
    <property type="evidence" value="ECO:0007669"/>
    <property type="project" value="TreeGrafter"/>
</dbReference>
<evidence type="ECO:0000256" key="2">
    <source>
        <dbReference type="SAM" id="MobiDB-lite"/>
    </source>
</evidence>
<feature type="non-terminal residue" evidence="4">
    <location>
        <position position="293"/>
    </location>
</feature>
<dbReference type="RefSeq" id="XP_005843137.1">
    <property type="nucleotide sequence ID" value="XM_005843075.1"/>
</dbReference>
<dbReference type="Proteomes" id="UP000008141">
    <property type="component" value="Unassembled WGS sequence"/>
</dbReference>
<dbReference type="Gene3D" id="1.10.238.220">
    <property type="match status" value="1"/>
</dbReference>
<dbReference type="KEGG" id="cvr:CHLNCDRAFT_141520"/>
<organism evidence="5">
    <name type="scientific">Chlorella variabilis</name>
    <name type="common">Green alga</name>
    <dbReference type="NCBI Taxonomy" id="554065"/>
    <lineage>
        <taxon>Eukaryota</taxon>
        <taxon>Viridiplantae</taxon>
        <taxon>Chlorophyta</taxon>
        <taxon>core chlorophytes</taxon>
        <taxon>Trebouxiophyceae</taxon>
        <taxon>Chlorellales</taxon>
        <taxon>Chlorellaceae</taxon>
        <taxon>Chlorella clade</taxon>
        <taxon>Chlorella</taxon>
    </lineage>
</organism>
<accession>E1ZT14</accession>
<gene>
    <name evidence="4" type="ORF">CHLNCDRAFT_141520</name>
</gene>
<dbReference type="InterPro" id="IPR011992">
    <property type="entry name" value="EF-hand-dom_pair"/>
</dbReference>
<reference evidence="4 5" key="1">
    <citation type="journal article" date="2010" name="Plant Cell">
        <title>The Chlorella variabilis NC64A genome reveals adaptation to photosymbiosis, coevolution with viruses, and cryptic sex.</title>
        <authorList>
            <person name="Blanc G."/>
            <person name="Duncan G."/>
            <person name="Agarkova I."/>
            <person name="Borodovsky M."/>
            <person name="Gurnon J."/>
            <person name="Kuo A."/>
            <person name="Lindquist E."/>
            <person name="Lucas S."/>
            <person name="Pangilinan J."/>
            <person name="Polle J."/>
            <person name="Salamov A."/>
            <person name="Terry A."/>
            <person name="Yamada T."/>
            <person name="Dunigan D.D."/>
            <person name="Grigoriev I.V."/>
            <person name="Claverie J.M."/>
            <person name="Van Etten J.L."/>
        </authorList>
    </citation>
    <scope>NUCLEOTIDE SEQUENCE [LARGE SCALE GENOMIC DNA]</scope>
    <source>
        <strain evidence="4 5">NC64A</strain>
    </source>
</reference>
<proteinExistence type="predicted"/>
<keyword evidence="1" id="KW-0479">Metal-binding</keyword>
<dbReference type="InParanoid" id="E1ZT14"/>
<dbReference type="eggNOG" id="KOG2562">
    <property type="taxonomic scope" value="Eukaryota"/>
</dbReference>
<evidence type="ECO:0000313" key="5">
    <source>
        <dbReference type="Proteomes" id="UP000008141"/>
    </source>
</evidence>
<protein>
    <recommendedName>
        <fullName evidence="3">PP2A regulatory subunit B'' EF-hand domain-containing protein</fullName>
    </recommendedName>
</protein>
<dbReference type="OrthoDB" id="5586at2759"/>
<dbReference type="SUPFAM" id="SSF47473">
    <property type="entry name" value="EF-hand"/>
    <property type="match status" value="1"/>
</dbReference>
<name>E1ZT14_CHLVA</name>
<dbReference type="GO" id="GO:0000159">
    <property type="term" value="C:protein phosphatase type 2A complex"/>
    <property type="evidence" value="ECO:0007669"/>
    <property type="project" value="TreeGrafter"/>
</dbReference>
<dbReference type="InterPro" id="IPR041534">
    <property type="entry name" value="EF-hand_13"/>
</dbReference>
<feature type="domain" description="PP2A regulatory subunit B'' EF-hand" evidence="3">
    <location>
        <begin position="194"/>
        <end position="268"/>
    </location>
</feature>
<dbReference type="STRING" id="554065.E1ZT14"/>
<dbReference type="PANTHER" id="PTHR14095">
    <property type="entry name" value="PHOSPHATASE 2A REGULATORY SUBUNIT-RELATED"/>
    <property type="match status" value="1"/>
</dbReference>
<evidence type="ECO:0000313" key="4">
    <source>
        <dbReference type="EMBL" id="EFN51035.1"/>
    </source>
</evidence>
<evidence type="ECO:0000256" key="1">
    <source>
        <dbReference type="ARBA" id="ARBA00022723"/>
    </source>
</evidence>
<evidence type="ECO:0000259" key="3">
    <source>
        <dbReference type="Pfam" id="PF17958"/>
    </source>
</evidence>
<dbReference type="AlphaFoldDB" id="E1ZT14"/>
<dbReference type="PANTHER" id="PTHR14095:SF0">
    <property type="entry name" value="MIP22305P"/>
    <property type="match status" value="1"/>
</dbReference>
<sequence length="293" mass="32299">MKIATTPSAGMMQAGLQASASKLKLDSLFLQWFSMPDTQRLVLELLDDVKHGRRTALAAGSRKNGSPSNQPPLSPRKVGVPQSPVSPTYKPVPPLRLPPSPQLLTIPQFYFPQLGPQPEAQRAMEGRLVGLLSAQPQGLAVDDLKRMLQQILDLPSSLAYPLFHKLAGKGEERVAPAALMQWASSHNLCGAPELRRAFDILRQDHAGAVVPEDLRPLLAGILLSHPGLEFLQEAPEFQERYAETVIHRLFYHNNRLGDGRISWREFRRRAPRAKAGRPMRRPCGCGEGRAGVG</sequence>
<dbReference type="EMBL" id="GL433869">
    <property type="protein sequence ID" value="EFN51035.1"/>
    <property type="molecule type" value="Genomic_DNA"/>
</dbReference>
<dbReference type="Pfam" id="PF17958">
    <property type="entry name" value="EF-hand_13"/>
    <property type="match status" value="1"/>
</dbReference>
<keyword evidence="5" id="KW-1185">Reference proteome</keyword>
<dbReference type="GO" id="GO:0046872">
    <property type="term" value="F:metal ion binding"/>
    <property type="evidence" value="ECO:0007669"/>
    <property type="project" value="UniProtKB-KW"/>
</dbReference>
<feature type="region of interest" description="Disordered" evidence="2">
    <location>
        <begin position="55"/>
        <end position="96"/>
    </location>
</feature>